<sequence>MIRLAWRYLWSQPLTAGLNLLLMTLGLAAMSLVLLVSEQLDAGMRRDLAGVDLVVGAKGSPMQLILASVFHLDTPTGNVPATVLDTLRAHPLVRQAVPLALGDSVQGFRVVGTDPGYLDLYGARLARGQAWQQPMQAVLGAEVARRTGLDLGAEFAGSHGLGEGGAHHDEHHYQVIGVLAPTGGVIDRLVLTDLASVWALHEDHAPPTAEARPREITAVLLSYRSPLAAVSLPRWVNAQDALQAASPALETARLMRMVGVGEEVLRGFGWVLMAAAGLSVGVALLHAVRARQPDLAMLRMLGAPPRRVALLVLAEALCLAVLGAVLGLLAGHLAAEGIGQLLAARHSVRLTGRWFSAAELQVVGLALIAAALAAGWPAWRAYRLDVTQLLQAPR</sequence>
<protein>
    <submittedName>
        <fullName evidence="9">ABC transporter permease</fullName>
    </submittedName>
</protein>
<keyword evidence="4 6" id="KW-1133">Transmembrane helix</keyword>
<dbReference type="InterPro" id="IPR051125">
    <property type="entry name" value="ABC-4/HrtB_transporter"/>
</dbReference>
<accession>A0ABV0G7I1</accession>
<dbReference type="Pfam" id="PF12704">
    <property type="entry name" value="MacB_PCD"/>
    <property type="match status" value="1"/>
</dbReference>
<dbReference type="Pfam" id="PF02687">
    <property type="entry name" value="FtsX"/>
    <property type="match status" value="1"/>
</dbReference>
<gene>
    <name evidence="9" type="ORF">ABDJ85_19715</name>
</gene>
<dbReference type="PANTHER" id="PTHR43738">
    <property type="entry name" value="ABC TRANSPORTER, MEMBRANE PROTEIN"/>
    <property type="match status" value="1"/>
</dbReference>
<dbReference type="RefSeq" id="WP_347706524.1">
    <property type="nucleotide sequence ID" value="NZ_JBDPZD010000010.1"/>
</dbReference>
<keyword evidence="5 6" id="KW-0472">Membrane</keyword>
<keyword evidence="10" id="KW-1185">Reference proteome</keyword>
<feature type="transmembrane region" description="Helical" evidence="6">
    <location>
        <begin position="308"/>
        <end position="333"/>
    </location>
</feature>
<evidence type="ECO:0000256" key="5">
    <source>
        <dbReference type="ARBA" id="ARBA00023136"/>
    </source>
</evidence>
<evidence type="ECO:0000256" key="6">
    <source>
        <dbReference type="SAM" id="Phobius"/>
    </source>
</evidence>
<feature type="domain" description="ABC3 transporter permease C-terminal" evidence="7">
    <location>
        <begin position="268"/>
        <end position="384"/>
    </location>
</feature>
<evidence type="ECO:0000259" key="7">
    <source>
        <dbReference type="Pfam" id="PF02687"/>
    </source>
</evidence>
<feature type="domain" description="MacB-like periplasmic core" evidence="8">
    <location>
        <begin position="17"/>
        <end position="199"/>
    </location>
</feature>
<name>A0ABV0G7I1_9BURK</name>
<dbReference type="InterPro" id="IPR003838">
    <property type="entry name" value="ABC3_permease_C"/>
</dbReference>
<comment type="subcellular location">
    <subcellularLocation>
        <location evidence="1">Cell membrane</location>
        <topology evidence="1">Multi-pass membrane protein</topology>
    </subcellularLocation>
</comment>
<dbReference type="EMBL" id="JBDPZD010000010">
    <property type="protein sequence ID" value="MEO3693708.1"/>
    <property type="molecule type" value="Genomic_DNA"/>
</dbReference>
<keyword evidence="2" id="KW-1003">Cell membrane</keyword>
<evidence type="ECO:0000313" key="10">
    <source>
        <dbReference type="Proteomes" id="UP001495147"/>
    </source>
</evidence>
<evidence type="ECO:0000256" key="3">
    <source>
        <dbReference type="ARBA" id="ARBA00022692"/>
    </source>
</evidence>
<dbReference type="InterPro" id="IPR025857">
    <property type="entry name" value="MacB_PCD"/>
</dbReference>
<reference evidence="9 10" key="1">
    <citation type="submission" date="2024-05" db="EMBL/GenBank/DDBJ databases">
        <title>Roseateles sp. DJS-2-20 16S ribosomal RNA gene Genome sequencing and assembly.</title>
        <authorList>
            <person name="Woo H."/>
        </authorList>
    </citation>
    <scope>NUCLEOTIDE SEQUENCE [LARGE SCALE GENOMIC DNA]</scope>
    <source>
        <strain evidence="9 10">DJS-2-20</strain>
    </source>
</reference>
<evidence type="ECO:0000256" key="2">
    <source>
        <dbReference type="ARBA" id="ARBA00022475"/>
    </source>
</evidence>
<proteinExistence type="predicted"/>
<feature type="transmembrane region" description="Helical" evidence="6">
    <location>
        <begin position="354"/>
        <end position="379"/>
    </location>
</feature>
<keyword evidence="3 6" id="KW-0812">Transmembrane</keyword>
<comment type="caution">
    <text evidence="9">The sequence shown here is derived from an EMBL/GenBank/DDBJ whole genome shotgun (WGS) entry which is preliminary data.</text>
</comment>
<evidence type="ECO:0000313" key="9">
    <source>
        <dbReference type="EMBL" id="MEO3693708.1"/>
    </source>
</evidence>
<evidence type="ECO:0000259" key="8">
    <source>
        <dbReference type="Pfam" id="PF12704"/>
    </source>
</evidence>
<feature type="transmembrane region" description="Helical" evidence="6">
    <location>
        <begin position="264"/>
        <end position="288"/>
    </location>
</feature>
<dbReference type="PANTHER" id="PTHR43738:SF2">
    <property type="entry name" value="ABC TRANSPORTER PERMEASE"/>
    <property type="match status" value="1"/>
</dbReference>
<organism evidence="9 10">
    <name type="scientific">Roseateles paludis</name>
    <dbReference type="NCBI Taxonomy" id="3145238"/>
    <lineage>
        <taxon>Bacteria</taxon>
        <taxon>Pseudomonadati</taxon>
        <taxon>Pseudomonadota</taxon>
        <taxon>Betaproteobacteria</taxon>
        <taxon>Burkholderiales</taxon>
        <taxon>Sphaerotilaceae</taxon>
        <taxon>Roseateles</taxon>
    </lineage>
</organism>
<evidence type="ECO:0000256" key="4">
    <source>
        <dbReference type="ARBA" id="ARBA00022989"/>
    </source>
</evidence>
<evidence type="ECO:0000256" key="1">
    <source>
        <dbReference type="ARBA" id="ARBA00004651"/>
    </source>
</evidence>
<feature type="transmembrane region" description="Helical" evidence="6">
    <location>
        <begin position="16"/>
        <end position="36"/>
    </location>
</feature>
<dbReference type="Proteomes" id="UP001495147">
    <property type="component" value="Unassembled WGS sequence"/>
</dbReference>